<dbReference type="EMBL" id="JAAWWK010000002">
    <property type="protein sequence ID" value="NKI17287.1"/>
    <property type="molecule type" value="Genomic_DNA"/>
</dbReference>
<protein>
    <submittedName>
        <fullName evidence="1">Uncharacterized protein</fullName>
    </submittedName>
</protein>
<gene>
    <name evidence="1" type="ORF">HCU74_07625</name>
</gene>
<organism evidence="1 2">
    <name type="scientific">Spongiibacter thalassae</name>
    <dbReference type="NCBI Taxonomy" id="2721624"/>
    <lineage>
        <taxon>Bacteria</taxon>
        <taxon>Pseudomonadati</taxon>
        <taxon>Pseudomonadota</taxon>
        <taxon>Gammaproteobacteria</taxon>
        <taxon>Cellvibrionales</taxon>
        <taxon>Spongiibacteraceae</taxon>
        <taxon>Spongiibacter</taxon>
    </lineage>
</organism>
<dbReference type="Proteomes" id="UP000765845">
    <property type="component" value="Unassembled WGS sequence"/>
</dbReference>
<name>A0ABX1GFL7_9GAMM</name>
<accession>A0ABX1GFL7</accession>
<sequence length="230" mass="25544">MTPRNPGPSSTAKILPFPAQRSKTEQRKILRLSPEYDGQCLLYKHQALSSEKLYAIRILCWARLADGRTVALVPWLGGVSRCIDLDNPQTGQASGYYDPKTERCYSAVPNHHITALDTVLENAPPSRTTNSQAVQEIPDMIGSHAAILNDEQEYVLESVVSWQLCDNGEMKAMLADPKKITQLPVLAGDPCLYAAQDNSGFRYYFQYHIANQIKNGGAMSTRALNKLLHP</sequence>
<evidence type="ECO:0000313" key="2">
    <source>
        <dbReference type="Proteomes" id="UP000765845"/>
    </source>
</evidence>
<comment type="caution">
    <text evidence="1">The sequence shown here is derived from an EMBL/GenBank/DDBJ whole genome shotgun (WGS) entry which is preliminary data.</text>
</comment>
<evidence type="ECO:0000313" key="1">
    <source>
        <dbReference type="EMBL" id="NKI17287.1"/>
    </source>
</evidence>
<proteinExistence type="predicted"/>
<reference evidence="1 2" key="1">
    <citation type="submission" date="2020-04" db="EMBL/GenBank/DDBJ databases">
        <authorList>
            <person name="Yoon J."/>
        </authorList>
    </citation>
    <scope>NUCLEOTIDE SEQUENCE [LARGE SCALE GENOMIC DNA]</scope>
    <source>
        <strain evidence="1 2">KMU-166</strain>
    </source>
</reference>
<dbReference type="RefSeq" id="WP_168449797.1">
    <property type="nucleotide sequence ID" value="NZ_JAAWWK010000002.1"/>
</dbReference>
<keyword evidence="2" id="KW-1185">Reference proteome</keyword>